<feature type="transmembrane region" description="Helical" evidence="1">
    <location>
        <begin position="7"/>
        <end position="24"/>
    </location>
</feature>
<accession>A0A7X9RTI3</accession>
<keyword evidence="1" id="KW-0812">Transmembrane</keyword>
<keyword evidence="1" id="KW-1133">Transmembrane helix</keyword>
<name>A0A7X9RTI3_9BACT</name>
<dbReference type="Proteomes" id="UP000576082">
    <property type="component" value="Unassembled WGS sequence"/>
</dbReference>
<keyword evidence="1" id="KW-0472">Membrane</keyword>
<organism evidence="2 3">
    <name type="scientific">Flammeovirga aprica JL-4</name>
    <dbReference type="NCBI Taxonomy" id="694437"/>
    <lineage>
        <taxon>Bacteria</taxon>
        <taxon>Pseudomonadati</taxon>
        <taxon>Bacteroidota</taxon>
        <taxon>Cytophagia</taxon>
        <taxon>Cytophagales</taxon>
        <taxon>Flammeovirgaceae</taxon>
        <taxon>Flammeovirga</taxon>
    </lineage>
</organism>
<proteinExistence type="predicted"/>
<protein>
    <recommendedName>
        <fullName evidence="4">DUF4340 domain-containing protein</fullName>
    </recommendedName>
</protein>
<sequence>MTNRIKTLIGVNLLLIVAIGFSFVDFSTANKPENLTFFNIENLGDITQFDIDGHSIQKLEDGRWVMDQNIDLAPQKVGMLFQAVQQTKIIEAKGKSIDAGKEITIYISNIPVITAKIHSESDVASFGEINGQAYAVEVPGQFVNLEEIFSPSKEWRDKTIFRTSWKTLKNFDLQYDRNPGNNVQMKFEGQFYSVKGVSEIDSAAVYQFITSLPKTKGSTFEVRNSFVEDTVSKFKPFCIVKMEDLVPAYDVEVGIYPFQNNVFAYFPNTKEVTEIDTKQIQDVLVSWHFFDANDPRKRK</sequence>
<keyword evidence="3" id="KW-1185">Reference proteome</keyword>
<dbReference type="AlphaFoldDB" id="A0A7X9RTI3"/>
<dbReference type="RefSeq" id="WP_169656837.1">
    <property type="nucleotide sequence ID" value="NZ_JABANE010000025.1"/>
</dbReference>
<evidence type="ECO:0000313" key="2">
    <source>
        <dbReference type="EMBL" id="NME68535.1"/>
    </source>
</evidence>
<reference evidence="2 3" key="1">
    <citation type="submission" date="2020-04" db="EMBL/GenBank/DDBJ databases">
        <title>Flammeovirga sp. SR4, a novel species isolated from seawater.</title>
        <authorList>
            <person name="Wang X."/>
        </authorList>
    </citation>
    <scope>NUCLEOTIDE SEQUENCE [LARGE SCALE GENOMIC DNA]</scope>
    <source>
        <strain evidence="2 3">ATCC 23126</strain>
    </source>
</reference>
<evidence type="ECO:0000256" key="1">
    <source>
        <dbReference type="SAM" id="Phobius"/>
    </source>
</evidence>
<comment type="caution">
    <text evidence="2">The sequence shown here is derived from an EMBL/GenBank/DDBJ whole genome shotgun (WGS) entry which is preliminary data.</text>
</comment>
<evidence type="ECO:0008006" key="4">
    <source>
        <dbReference type="Google" id="ProtNLM"/>
    </source>
</evidence>
<dbReference type="EMBL" id="JABANE010000025">
    <property type="protein sequence ID" value="NME68535.1"/>
    <property type="molecule type" value="Genomic_DNA"/>
</dbReference>
<evidence type="ECO:0000313" key="3">
    <source>
        <dbReference type="Proteomes" id="UP000576082"/>
    </source>
</evidence>
<gene>
    <name evidence="2" type="ORF">HHU12_11245</name>
</gene>